<accession>A0AAD6VZR8</accession>
<name>A0AAD6VZR8_9ROSI</name>
<evidence type="ECO:0000313" key="2">
    <source>
        <dbReference type="EMBL" id="KAJ6993707.1"/>
    </source>
</evidence>
<dbReference type="Proteomes" id="UP001164929">
    <property type="component" value="Chromosome 6"/>
</dbReference>
<organism evidence="2 3">
    <name type="scientific">Populus alba x Populus x berolinensis</name>
    <dbReference type="NCBI Taxonomy" id="444605"/>
    <lineage>
        <taxon>Eukaryota</taxon>
        <taxon>Viridiplantae</taxon>
        <taxon>Streptophyta</taxon>
        <taxon>Embryophyta</taxon>
        <taxon>Tracheophyta</taxon>
        <taxon>Spermatophyta</taxon>
        <taxon>Magnoliopsida</taxon>
        <taxon>eudicotyledons</taxon>
        <taxon>Gunneridae</taxon>
        <taxon>Pentapetalae</taxon>
        <taxon>rosids</taxon>
        <taxon>fabids</taxon>
        <taxon>Malpighiales</taxon>
        <taxon>Salicaceae</taxon>
        <taxon>Saliceae</taxon>
        <taxon>Populus</taxon>
    </lineage>
</organism>
<reference evidence="2" key="1">
    <citation type="journal article" date="2023" name="Mol. Ecol. Resour.">
        <title>Chromosome-level genome assembly of a triploid poplar Populus alba 'Berolinensis'.</title>
        <authorList>
            <person name="Chen S."/>
            <person name="Yu Y."/>
            <person name="Wang X."/>
            <person name="Wang S."/>
            <person name="Zhang T."/>
            <person name="Zhou Y."/>
            <person name="He R."/>
            <person name="Meng N."/>
            <person name="Wang Y."/>
            <person name="Liu W."/>
            <person name="Liu Z."/>
            <person name="Liu J."/>
            <person name="Guo Q."/>
            <person name="Huang H."/>
            <person name="Sederoff R.R."/>
            <person name="Wang G."/>
            <person name="Qu G."/>
            <person name="Chen S."/>
        </authorList>
    </citation>
    <scope>NUCLEOTIDE SEQUENCE</scope>
    <source>
        <strain evidence="2">SC-2020</strain>
    </source>
</reference>
<dbReference type="AlphaFoldDB" id="A0AAD6VZR8"/>
<protein>
    <submittedName>
        <fullName evidence="2">Uncharacterized protein</fullName>
    </submittedName>
</protein>
<gene>
    <name evidence="2" type="ORF">NC653_016750</name>
</gene>
<comment type="caution">
    <text evidence="2">The sequence shown here is derived from an EMBL/GenBank/DDBJ whole genome shotgun (WGS) entry which is preliminary data.</text>
</comment>
<keyword evidence="1" id="KW-0472">Membrane</keyword>
<keyword evidence="1" id="KW-0812">Transmembrane</keyword>
<dbReference type="EMBL" id="JAQIZT010000006">
    <property type="protein sequence ID" value="KAJ6993707.1"/>
    <property type="molecule type" value="Genomic_DNA"/>
</dbReference>
<evidence type="ECO:0000256" key="1">
    <source>
        <dbReference type="SAM" id="Phobius"/>
    </source>
</evidence>
<keyword evidence="1" id="KW-1133">Transmembrane helix</keyword>
<feature type="transmembrane region" description="Helical" evidence="1">
    <location>
        <begin position="20"/>
        <end position="42"/>
    </location>
</feature>
<keyword evidence="3" id="KW-1185">Reference proteome</keyword>
<evidence type="ECO:0000313" key="3">
    <source>
        <dbReference type="Proteomes" id="UP001164929"/>
    </source>
</evidence>
<sequence>MLMIKLSRLRFGILLAKKGIIYFISKSRIFLVFYTWVLYYFVRFLFGSIRYICL</sequence>
<proteinExistence type="predicted"/>